<proteinExistence type="inferred from homology"/>
<name>D4LA91_RUMC1</name>
<dbReference type="GO" id="GO:0003735">
    <property type="term" value="F:structural constituent of ribosome"/>
    <property type="evidence" value="ECO:0007669"/>
    <property type="project" value="InterPro"/>
</dbReference>
<dbReference type="BioCyc" id="RCHA213810:RUM_RS01405-MONOMER"/>
<dbReference type="KEGG" id="rch:RUM_02940"/>
<reference evidence="6" key="2">
    <citation type="submission" date="2010-03" db="EMBL/GenBank/DDBJ databases">
        <authorList>
            <person name="Pajon A."/>
        </authorList>
    </citation>
    <scope>NUCLEOTIDE SEQUENCE</scope>
    <source>
        <strain evidence="6">Type strain: 18P13</strain>
    </source>
</reference>
<accession>D4LA91</accession>
<keyword evidence="7" id="KW-1185">Reference proteome</keyword>
<dbReference type="EMBL" id="FP929052">
    <property type="protein sequence ID" value="CBL16536.1"/>
    <property type="molecule type" value="Genomic_DNA"/>
</dbReference>
<keyword evidence="3 5" id="KW-0687">Ribonucleoprotein</keyword>
<evidence type="ECO:0000256" key="3">
    <source>
        <dbReference type="ARBA" id="ARBA00023274"/>
    </source>
</evidence>
<dbReference type="GeneID" id="83155128"/>
<evidence type="ECO:0000313" key="6">
    <source>
        <dbReference type="EMBL" id="CBL16536.1"/>
    </source>
</evidence>
<dbReference type="PATRIC" id="fig|213810.4.peg.199"/>
<dbReference type="HAMAP" id="MF_00391">
    <property type="entry name" value="Ribosomal_bL34"/>
    <property type="match status" value="1"/>
</dbReference>
<gene>
    <name evidence="5" type="primary">rpmH</name>
    <name evidence="6" type="ordered locus">RUM_02940</name>
</gene>
<dbReference type="Proteomes" id="UP000007054">
    <property type="component" value="Chromosome"/>
</dbReference>
<organism evidence="6 7">
    <name type="scientific">Ruminococcus champanellensis (strain DSM 18848 / JCM 17042 / KCTC 15320 / 18P13)</name>
    <dbReference type="NCBI Taxonomy" id="213810"/>
    <lineage>
        <taxon>Bacteria</taxon>
        <taxon>Bacillati</taxon>
        <taxon>Bacillota</taxon>
        <taxon>Clostridia</taxon>
        <taxon>Eubacteriales</taxon>
        <taxon>Oscillospiraceae</taxon>
        <taxon>Ruminococcus</taxon>
    </lineage>
</organism>
<reference evidence="6" key="1">
    <citation type="submission" date="2010-03" db="EMBL/GenBank/DDBJ databases">
        <title>The genome sequence of Ruminococcus sp. 18P13.</title>
        <authorList>
            <consortium name="metaHIT consortium -- http://www.metahit.eu/"/>
            <person name="Pajon A."/>
            <person name="Turner K."/>
            <person name="Parkhill J."/>
            <person name="Bernalier A."/>
        </authorList>
    </citation>
    <scope>NUCLEOTIDE SEQUENCE [LARGE SCALE GENOMIC DNA]</scope>
    <source>
        <strain evidence="6">Type strain: 18P13</strain>
    </source>
</reference>
<dbReference type="PROSITE" id="PS00784">
    <property type="entry name" value="RIBOSOMAL_L34"/>
    <property type="match status" value="1"/>
</dbReference>
<evidence type="ECO:0000256" key="4">
    <source>
        <dbReference type="ARBA" id="ARBA00035177"/>
    </source>
</evidence>
<dbReference type="HOGENOM" id="CLU_129938_2_0_9"/>
<dbReference type="Pfam" id="PF00468">
    <property type="entry name" value="Ribosomal_L34"/>
    <property type="match status" value="1"/>
</dbReference>
<sequence>MKRTYQPKKLHRKKEHGFMKRMATRAGRKVLARRRAKGRAKLTY</sequence>
<dbReference type="PANTHER" id="PTHR14503">
    <property type="entry name" value="MITOCHONDRIAL RIBOSOMAL PROTEIN 34 FAMILY MEMBER"/>
    <property type="match status" value="1"/>
</dbReference>
<protein>
    <recommendedName>
        <fullName evidence="4 5">Large ribosomal subunit protein bL34</fullName>
    </recommendedName>
</protein>
<evidence type="ECO:0000256" key="2">
    <source>
        <dbReference type="ARBA" id="ARBA00022980"/>
    </source>
</evidence>
<dbReference type="GO" id="GO:1990904">
    <property type="term" value="C:ribonucleoprotein complex"/>
    <property type="evidence" value="ECO:0007669"/>
    <property type="project" value="UniProtKB-KW"/>
</dbReference>
<dbReference type="GO" id="GO:0005840">
    <property type="term" value="C:ribosome"/>
    <property type="evidence" value="ECO:0007669"/>
    <property type="project" value="UniProtKB-KW"/>
</dbReference>
<evidence type="ECO:0000313" key="7">
    <source>
        <dbReference type="Proteomes" id="UP000007054"/>
    </source>
</evidence>
<evidence type="ECO:0000256" key="5">
    <source>
        <dbReference type="HAMAP-Rule" id="MF_00391"/>
    </source>
</evidence>
<dbReference type="GO" id="GO:0006412">
    <property type="term" value="P:translation"/>
    <property type="evidence" value="ECO:0007669"/>
    <property type="project" value="UniProtKB-UniRule"/>
</dbReference>
<dbReference type="PANTHER" id="PTHR14503:SF4">
    <property type="entry name" value="LARGE RIBOSOMAL SUBUNIT PROTEIN BL34M"/>
    <property type="match status" value="1"/>
</dbReference>
<dbReference type="FunFam" id="1.10.287.3980:FF:000001">
    <property type="entry name" value="Mitochondrial ribosomal protein L34"/>
    <property type="match status" value="1"/>
</dbReference>
<dbReference type="RefSeq" id="WP_015557443.1">
    <property type="nucleotide sequence ID" value="NC_021039.1"/>
</dbReference>
<evidence type="ECO:0000256" key="1">
    <source>
        <dbReference type="ARBA" id="ARBA00010111"/>
    </source>
</evidence>
<dbReference type="STRING" id="213810.RUM_02940"/>
<dbReference type="AlphaFoldDB" id="D4LA91"/>
<dbReference type="InterPro" id="IPR020939">
    <property type="entry name" value="Ribosomal_bL34_CS"/>
</dbReference>
<dbReference type="InterPro" id="IPR000271">
    <property type="entry name" value="Ribosomal_bL34"/>
</dbReference>
<keyword evidence="2 5" id="KW-0689">Ribosomal protein</keyword>
<comment type="similarity">
    <text evidence="1 5">Belongs to the bacterial ribosomal protein bL34 family.</text>
</comment>
<dbReference type="Gene3D" id="1.10.287.3980">
    <property type="match status" value="1"/>
</dbReference>
<dbReference type="NCBIfam" id="TIGR01030">
    <property type="entry name" value="rpmH_bact"/>
    <property type="match status" value="1"/>
</dbReference>